<keyword evidence="5" id="KW-1185">Reference proteome</keyword>
<evidence type="ECO:0000313" key="4">
    <source>
        <dbReference type="EMBL" id="GAA1910927.1"/>
    </source>
</evidence>
<accession>A0ABP5AE37</accession>
<protein>
    <submittedName>
        <fullName evidence="4">SDR family oxidoreductase</fullName>
    </submittedName>
</protein>
<comment type="similarity">
    <text evidence="1">Belongs to the short-chain dehydrogenases/reductases (SDR) family.</text>
</comment>
<dbReference type="InterPro" id="IPR020904">
    <property type="entry name" value="Sc_DH/Rdtase_CS"/>
</dbReference>
<dbReference type="CDD" id="cd05233">
    <property type="entry name" value="SDR_c"/>
    <property type="match status" value="1"/>
</dbReference>
<dbReference type="PROSITE" id="PS00061">
    <property type="entry name" value="ADH_SHORT"/>
    <property type="match status" value="1"/>
</dbReference>
<dbReference type="SMART" id="SM00822">
    <property type="entry name" value="PKS_KR"/>
    <property type="match status" value="1"/>
</dbReference>
<evidence type="ECO:0000259" key="3">
    <source>
        <dbReference type="SMART" id="SM00822"/>
    </source>
</evidence>
<dbReference type="InterPro" id="IPR057313">
    <property type="entry name" value="Maqu_2507-like"/>
</dbReference>
<feature type="domain" description="Ketoreductase" evidence="3">
    <location>
        <begin position="383"/>
        <end position="567"/>
    </location>
</feature>
<dbReference type="InterPro" id="IPR057326">
    <property type="entry name" value="KR_dom"/>
</dbReference>
<evidence type="ECO:0000256" key="1">
    <source>
        <dbReference type="ARBA" id="ARBA00006484"/>
    </source>
</evidence>
<organism evidence="4 5">
    <name type="scientific">Nocardioides lentus</name>
    <dbReference type="NCBI Taxonomy" id="338077"/>
    <lineage>
        <taxon>Bacteria</taxon>
        <taxon>Bacillati</taxon>
        <taxon>Actinomycetota</taxon>
        <taxon>Actinomycetes</taxon>
        <taxon>Propionibacteriales</taxon>
        <taxon>Nocardioidaceae</taxon>
        <taxon>Nocardioides</taxon>
    </lineage>
</organism>
<dbReference type="InterPro" id="IPR002347">
    <property type="entry name" value="SDR_fam"/>
</dbReference>
<dbReference type="Pfam" id="PF00106">
    <property type="entry name" value="adh_short"/>
    <property type="match status" value="1"/>
</dbReference>
<dbReference type="PRINTS" id="PR00081">
    <property type="entry name" value="GDHRDH"/>
</dbReference>
<evidence type="ECO:0000313" key="5">
    <source>
        <dbReference type="Proteomes" id="UP001501612"/>
    </source>
</evidence>
<name>A0ABP5AE37_9ACTN</name>
<dbReference type="Gene3D" id="3.40.50.720">
    <property type="entry name" value="NAD(P)-binding Rossmann-like Domain"/>
    <property type="match status" value="2"/>
</dbReference>
<dbReference type="PANTHER" id="PTHR44196">
    <property type="entry name" value="DEHYDROGENASE/REDUCTASE SDR FAMILY MEMBER 7B"/>
    <property type="match status" value="1"/>
</dbReference>
<sequence length="666" mass="72000">MSYLVTGATGFIGRHLVEQLLANRDGDVHVLTRPASRARMERRIARWESDRVRVVLGDLTEPDLGVDPAWVAQHRGEVEHLVHVAAVYDMAADDDANRAANVAGTQHALELAAALGVGCFHHVSSVAVAGDHRGRFDESMFDEGQHLASPYHRTKFVAEQLVRDQERVPWRVYRPAIVVGHSETGAMDKVDGPYYFFGLLKRLRDTMPSWVPLVGLDLGDTNVVPVDYVAAAMDHLMHLPGRDGEAFHLVDPEPQPVLDVVNELCAAAGAPRLATSDRGLLGALSVPARVRPGALLTQALGTAPARLLLDRTVGRAGIPADVLAHSSFPSVFDSAATREALAGSGIEVPPLSSYAQHLWNFWEEQLDPAVGRDAATRATLEGKHVVITGASSGIGRVTAWRVARAGGVPVLVARSKDKLDEIAADIAEAGGRAVVAPCDLSDLEAIDRLCEQLTADLPTIDVVVNNAGRSIRRSLKLSQDRFHDFERTMQLNYFGAVRLVMGLLPTMRAQRAGHVVNISSIGVQTHPPRFSAYVASKAALDAWSTVVASELVGNGITFTSIHMPLVRTPMIAPTKLYDRFPAISPAQAADLVVTAIVRKPHEINTALGNLGAIAHTVTPKTTFQVLYRAYKIFPDSAAAKGELEPADRRTDSERALLAKVFRGVHW</sequence>
<dbReference type="SUPFAM" id="SSF51735">
    <property type="entry name" value="NAD(P)-binding Rossmann-fold domains"/>
    <property type="match status" value="2"/>
</dbReference>
<dbReference type="RefSeq" id="WP_344004703.1">
    <property type="nucleotide sequence ID" value="NZ_BAAAMY010000002.1"/>
</dbReference>
<dbReference type="EMBL" id="BAAAMY010000002">
    <property type="protein sequence ID" value="GAA1910927.1"/>
    <property type="molecule type" value="Genomic_DNA"/>
</dbReference>
<keyword evidence="2" id="KW-0560">Oxidoreductase</keyword>
<proteinExistence type="inferred from homology"/>
<dbReference type="Pfam" id="PF07993">
    <property type="entry name" value="NAD_binding_4"/>
    <property type="match status" value="1"/>
</dbReference>
<dbReference type="PRINTS" id="PR00080">
    <property type="entry name" value="SDRFAMILY"/>
</dbReference>
<gene>
    <name evidence="4" type="ORF">GCM10009737_10480</name>
</gene>
<dbReference type="Proteomes" id="UP001501612">
    <property type="component" value="Unassembled WGS sequence"/>
</dbReference>
<reference evidence="5" key="1">
    <citation type="journal article" date="2019" name="Int. J. Syst. Evol. Microbiol.">
        <title>The Global Catalogue of Microorganisms (GCM) 10K type strain sequencing project: providing services to taxonomists for standard genome sequencing and annotation.</title>
        <authorList>
            <consortium name="The Broad Institute Genomics Platform"/>
            <consortium name="The Broad Institute Genome Sequencing Center for Infectious Disease"/>
            <person name="Wu L."/>
            <person name="Ma J."/>
        </authorList>
    </citation>
    <scope>NUCLEOTIDE SEQUENCE [LARGE SCALE GENOMIC DNA]</scope>
    <source>
        <strain evidence="5">JCM 14046</strain>
    </source>
</reference>
<dbReference type="NCBIfam" id="NF005539">
    <property type="entry name" value="PRK07201.1"/>
    <property type="match status" value="1"/>
</dbReference>
<dbReference type="PANTHER" id="PTHR44196:SF1">
    <property type="entry name" value="DEHYDROGENASE_REDUCTASE SDR FAMILY MEMBER 7B"/>
    <property type="match status" value="1"/>
</dbReference>
<dbReference type="InterPro" id="IPR036291">
    <property type="entry name" value="NAD(P)-bd_dom_sf"/>
</dbReference>
<evidence type="ECO:0000256" key="2">
    <source>
        <dbReference type="ARBA" id="ARBA00023002"/>
    </source>
</evidence>
<dbReference type="CDD" id="cd05263">
    <property type="entry name" value="MupV_like_SDR_e"/>
    <property type="match status" value="1"/>
</dbReference>
<dbReference type="InterPro" id="IPR013120">
    <property type="entry name" value="FAR_NAD-bd"/>
</dbReference>
<comment type="caution">
    <text evidence="4">The sequence shown here is derived from an EMBL/GenBank/DDBJ whole genome shotgun (WGS) entry which is preliminary data.</text>
</comment>